<dbReference type="PANTHER" id="PTHR12592">
    <property type="entry name" value="ATP-DEPENDENT (S)-NAD(P)H-HYDRATE DEHYDRATASE FAMILY MEMBER"/>
    <property type="match status" value="1"/>
</dbReference>
<dbReference type="RefSeq" id="WP_057828545.1">
    <property type="nucleotide sequence ID" value="NZ_AYZE01000008.1"/>
</dbReference>
<dbReference type="UniPathway" id="UPA00060">
    <property type="reaction ID" value="UER00139"/>
</dbReference>
<dbReference type="GO" id="GO:0004417">
    <property type="term" value="F:hydroxyethylthiazole kinase activity"/>
    <property type="evidence" value="ECO:0007669"/>
    <property type="project" value="UniProtKB-UniRule"/>
</dbReference>
<dbReference type="GO" id="GO:0005524">
    <property type="term" value="F:ATP binding"/>
    <property type="evidence" value="ECO:0007669"/>
    <property type="project" value="UniProtKB-UniRule"/>
</dbReference>
<comment type="similarity">
    <text evidence="11">Belongs to the Thz kinase family.</text>
</comment>
<dbReference type="NCBIfam" id="NF006830">
    <property type="entry name" value="PRK09355.1"/>
    <property type="match status" value="1"/>
</dbReference>
<evidence type="ECO:0000256" key="5">
    <source>
        <dbReference type="ARBA" id="ARBA00022723"/>
    </source>
</evidence>
<dbReference type="EC" id="2.7.1.50" evidence="11"/>
<organism evidence="12 13">
    <name type="scientific">Liquorilactobacillus cacaonum DSM 21116</name>
    <dbReference type="NCBI Taxonomy" id="1423729"/>
    <lineage>
        <taxon>Bacteria</taxon>
        <taxon>Bacillati</taxon>
        <taxon>Bacillota</taxon>
        <taxon>Bacilli</taxon>
        <taxon>Lactobacillales</taxon>
        <taxon>Lactobacillaceae</taxon>
        <taxon>Liquorilactobacillus</taxon>
    </lineage>
</organism>
<dbReference type="OrthoDB" id="9778146at2"/>
<proteinExistence type="inferred from homology"/>
<keyword evidence="6 11" id="KW-0547">Nucleotide-binding</keyword>
<dbReference type="GO" id="GO:0047453">
    <property type="term" value="F:ATP-dependent NAD(P)H-hydrate dehydratase activity"/>
    <property type="evidence" value="ECO:0007669"/>
    <property type="project" value="TreeGrafter"/>
</dbReference>
<evidence type="ECO:0000256" key="1">
    <source>
        <dbReference type="ARBA" id="ARBA00001771"/>
    </source>
</evidence>
<dbReference type="PRINTS" id="PR01099">
    <property type="entry name" value="HYETHTZKNASE"/>
</dbReference>
<evidence type="ECO:0000256" key="7">
    <source>
        <dbReference type="ARBA" id="ARBA00022777"/>
    </source>
</evidence>
<dbReference type="Proteomes" id="UP000051131">
    <property type="component" value="Unassembled WGS sequence"/>
</dbReference>
<name>A0A0R2CKD2_9LACO</name>
<accession>A0A0R2CKD2</accession>
<dbReference type="EMBL" id="AYZE01000008">
    <property type="protein sequence ID" value="KRM92078.1"/>
    <property type="molecule type" value="Genomic_DNA"/>
</dbReference>
<evidence type="ECO:0000256" key="4">
    <source>
        <dbReference type="ARBA" id="ARBA00022679"/>
    </source>
</evidence>
<dbReference type="InterPro" id="IPR029056">
    <property type="entry name" value="Ribokinase-like"/>
</dbReference>
<dbReference type="GO" id="GO:0000287">
    <property type="term" value="F:magnesium ion binding"/>
    <property type="evidence" value="ECO:0007669"/>
    <property type="project" value="UniProtKB-UniRule"/>
</dbReference>
<dbReference type="GO" id="GO:0110051">
    <property type="term" value="P:metabolite repair"/>
    <property type="evidence" value="ECO:0007669"/>
    <property type="project" value="TreeGrafter"/>
</dbReference>
<comment type="catalytic activity">
    <reaction evidence="1 11">
        <text>5-(2-hydroxyethyl)-4-methylthiazole + ATP = 4-methyl-5-(2-phosphooxyethyl)-thiazole + ADP + H(+)</text>
        <dbReference type="Rhea" id="RHEA:24212"/>
        <dbReference type="ChEBI" id="CHEBI:15378"/>
        <dbReference type="ChEBI" id="CHEBI:17957"/>
        <dbReference type="ChEBI" id="CHEBI:30616"/>
        <dbReference type="ChEBI" id="CHEBI:58296"/>
        <dbReference type="ChEBI" id="CHEBI:456216"/>
        <dbReference type="EC" id="2.7.1.50"/>
    </reaction>
</comment>
<feature type="binding site" evidence="11">
    <location>
        <position position="42"/>
    </location>
    <ligand>
        <name>substrate</name>
    </ligand>
</feature>
<dbReference type="Pfam" id="PF02110">
    <property type="entry name" value="HK"/>
    <property type="match status" value="1"/>
</dbReference>
<dbReference type="SUPFAM" id="SSF53613">
    <property type="entry name" value="Ribokinase-like"/>
    <property type="match status" value="1"/>
</dbReference>
<evidence type="ECO:0000256" key="3">
    <source>
        <dbReference type="ARBA" id="ARBA00004868"/>
    </source>
</evidence>
<gene>
    <name evidence="11" type="primary">thiM</name>
    <name evidence="12" type="ORF">FC80_GL000259</name>
</gene>
<dbReference type="STRING" id="1423729.FC80_GL000259"/>
<comment type="caution">
    <text evidence="12">The sequence shown here is derived from an EMBL/GenBank/DDBJ whole genome shotgun (WGS) entry which is preliminary data.</text>
</comment>
<comment type="pathway">
    <text evidence="3 11">Cofactor biosynthesis; thiamine diphosphate biosynthesis; 4-methyl-5-(2-phosphoethyl)-thiazole from 5-(2-hydroxyethyl)-4-methylthiazole: step 1/1.</text>
</comment>
<reference evidence="12 13" key="1">
    <citation type="journal article" date="2015" name="Genome Announc.">
        <title>Expanding the biotechnology potential of lactobacilli through comparative genomics of 213 strains and associated genera.</title>
        <authorList>
            <person name="Sun Z."/>
            <person name="Harris H.M."/>
            <person name="McCann A."/>
            <person name="Guo C."/>
            <person name="Argimon S."/>
            <person name="Zhang W."/>
            <person name="Yang X."/>
            <person name="Jeffery I.B."/>
            <person name="Cooney J.C."/>
            <person name="Kagawa T.F."/>
            <person name="Liu W."/>
            <person name="Song Y."/>
            <person name="Salvetti E."/>
            <person name="Wrobel A."/>
            <person name="Rasinkangas P."/>
            <person name="Parkhill J."/>
            <person name="Rea M.C."/>
            <person name="O'Sullivan O."/>
            <person name="Ritari J."/>
            <person name="Douillard F.P."/>
            <person name="Paul Ross R."/>
            <person name="Yang R."/>
            <person name="Briner A.E."/>
            <person name="Felis G.E."/>
            <person name="de Vos W.M."/>
            <person name="Barrangou R."/>
            <person name="Klaenhammer T.R."/>
            <person name="Caufield P.W."/>
            <person name="Cui Y."/>
            <person name="Zhang H."/>
            <person name="O'Toole P.W."/>
        </authorList>
    </citation>
    <scope>NUCLEOTIDE SEQUENCE [LARGE SCALE GENOMIC DNA]</scope>
    <source>
        <strain evidence="12 13">DSM 21116</strain>
    </source>
</reference>
<dbReference type="HAMAP" id="MF_00228">
    <property type="entry name" value="Thz_kinase"/>
    <property type="match status" value="1"/>
</dbReference>
<evidence type="ECO:0000256" key="6">
    <source>
        <dbReference type="ARBA" id="ARBA00022741"/>
    </source>
</evidence>
<evidence type="ECO:0000256" key="9">
    <source>
        <dbReference type="ARBA" id="ARBA00022842"/>
    </source>
</evidence>
<dbReference type="PANTHER" id="PTHR12592:SF0">
    <property type="entry name" value="ATP-DEPENDENT (S)-NAD(P)H-HYDRATE DEHYDRATASE"/>
    <property type="match status" value="1"/>
</dbReference>
<dbReference type="PATRIC" id="fig|1423729.3.peg.260"/>
<keyword evidence="8 11" id="KW-0067">ATP-binding</keyword>
<keyword evidence="7 11" id="KW-0418">Kinase</keyword>
<feature type="binding site" evidence="11">
    <location>
        <position position="164"/>
    </location>
    <ligand>
        <name>ATP</name>
        <dbReference type="ChEBI" id="CHEBI:30616"/>
    </ligand>
</feature>
<keyword evidence="13" id="KW-1185">Reference proteome</keyword>
<dbReference type="AlphaFoldDB" id="A0A0R2CKD2"/>
<keyword evidence="9 11" id="KW-0460">Magnesium</keyword>
<evidence type="ECO:0000313" key="13">
    <source>
        <dbReference type="Proteomes" id="UP000051131"/>
    </source>
</evidence>
<dbReference type="Gene3D" id="3.40.1190.20">
    <property type="match status" value="1"/>
</dbReference>
<sequence length="263" mass="28642">MIDKDLLLKLRQKNPIVLNIANTVTQQHVADAINFLGASPIMFSDVREAEDLLNISNSLVINLGTPTDSLLQRAIVAGQYANKKKIPIIIDPVAVGASQFRRDVFDSLVEKVDFSIIRGNVSEIATICDLEISSHGIDVGNEKMDTINLVISAAQKYQCVVVITGETDFISDGTNTFSVKNGDAQLKINVGSGDMLDGIIAAFYASEKSLCSIVYATAMLSVISEIASNKYPHRGYSFFNEIFNLLATLSDQQLVSHANIERV</sequence>
<dbReference type="GO" id="GO:0009229">
    <property type="term" value="P:thiamine diphosphate biosynthetic process"/>
    <property type="evidence" value="ECO:0007669"/>
    <property type="project" value="UniProtKB-UniRule"/>
</dbReference>
<keyword evidence="5 11" id="KW-0479">Metal-binding</keyword>
<evidence type="ECO:0000256" key="2">
    <source>
        <dbReference type="ARBA" id="ARBA00001946"/>
    </source>
</evidence>
<dbReference type="InterPro" id="IPR000417">
    <property type="entry name" value="Hyethyz_kinase"/>
</dbReference>
<feature type="binding site" evidence="11">
    <location>
        <position position="191"/>
    </location>
    <ligand>
        <name>substrate</name>
    </ligand>
</feature>
<comment type="cofactor">
    <cofactor evidence="2 11">
        <name>Mg(2+)</name>
        <dbReference type="ChEBI" id="CHEBI:18420"/>
    </cofactor>
</comment>
<protein>
    <recommendedName>
        <fullName evidence="11">Hydroxyethylthiazole kinase</fullName>
        <ecNumber evidence="11">2.7.1.50</ecNumber>
    </recommendedName>
    <alternativeName>
        <fullName evidence="11">4-methyl-5-beta-hydroxyethylthiazole kinase</fullName>
        <shortName evidence="11">TH kinase</shortName>
        <shortName evidence="11">Thz kinase</shortName>
    </alternativeName>
</protein>
<comment type="function">
    <text evidence="11">Catalyzes the phosphorylation of the hydroxyl group of 4-methyl-5-beta-hydroxyethylthiazole (THZ).</text>
</comment>
<evidence type="ECO:0000256" key="8">
    <source>
        <dbReference type="ARBA" id="ARBA00022840"/>
    </source>
</evidence>
<feature type="binding site" evidence="11">
    <location>
        <position position="118"/>
    </location>
    <ligand>
        <name>ATP</name>
        <dbReference type="ChEBI" id="CHEBI:30616"/>
    </ligand>
</feature>
<evidence type="ECO:0000256" key="11">
    <source>
        <dbReference type="HAMAP-Rule" id="MF_00228"/>
    </source>
</evidence>
<evidence type="ECO:0000256" key="10">
    <source>
        <dbReference type="ARBA" id="ARBA00022977"/>
    </source>
</evidence>
<keyword evidence="10 11" id="KW-0784">Thiamine biosynthesis</keyword>
<keyword evidence="4 11" id="KW-0808">Transferase</keyword>
<evidence type="ECO:0000313" key="12">
    <source>
        <dbReference type="EMBL" id="KRM92078.1"/>
    </source>
</evidence>
<dbReference type="CDD" id="cd01170">
    <property type="entry name" value="THZ_kinase"/>
    <property type="match status" value="1"/>
</dbReference>
<dbReference type="GO" id="GO:0009228">
    <property type="term" value="P:thiamine biosynthetic process"/>
    <property type="evidence" value="ECO:0007669"/>
    <property type="project" value="UniProtKB-KW"/>
</dbReference>
<dbReference type="PIRSF" id="PIRSF000513">
    <property type="entry name" value="Thz_kinase"/>
    <property type="match status" value="1"/>
</dbReference>